<comment type="caution">
    <text evidence="1">The sequence shown here is derived from an EMBL/GenBank/DDBJ whole genome shotgun (WGS) entry which is preliminary data.</text>
</comment>
<dbReference type="AlphaFoldDB" id="A0A644ZER1"/>
<dbReference type="EMBL" id="VSSQ01007586">
    <property type="protein sequence ID" value="MPM36364.1"/>
    <property type="molecule type" value="Genomic_DNA"/>
</dbReference>
<sequence>MNKNDNPHSTNQKHGVAQNRAPLILLFINNGTGCAENFNQRNDTQDNKYQPYNFIALEDFHS</sequence>
<organism evidence="1">
    <name type="scientific">bioreactor metagenome</name>
    <dbReference type="NCBI Taxonomy" id="1076179"/>
    <lineage>
        <taxon>unclassified sequences</taxon>
        <taxon>metagenomes</taxon>
        <taxon>ecological metagenomes</taxon>
    </lineage>
</organism>
<name>A0A644ZER1_9ZZZZ</name>
<proteinExistence type="predicted"/>
<gene>
    <name evidence="1" type="ORF">SDC9_82960</name>
</gene>
<evidence type="ECO:0000313" key="1">
    <source>
        <dbReference type="EMBL" id="MPM36364.1"/>
    </source>
</evidence>
<reference evidence="1" key="1">
    <citation type="submission" date="2019-08" db="EMBL/GenBank/DDBJ databases">
        <authorList>
            <person name="Kucharzyk K."/>
            <person name="Murdoch R.W."/>
            <person name="Higgins S."/>
            <person name="Loffler F."/>
        </authorList>
    </citation>
    <scope>NUCLEOTIDE SEQUENCE</scope>
</reference>
<protein>
    <submittedName>
        <fullName evidence="1">Uncharacterized protein</fullName>
    </submittedName>
</protein>
<accession>A0A644ZER1</accession>